<proteinExistence type="predicted"/>
<feature type="domain" description="RNase H type-1" evidence="2">
    <location>
        <begin position="98"/>
        <end position="171"/>
    </location>
</feature>
<feature type="compositionally biased region" description="Acidic residues" evidence="1">
    <location>
        <begin position="12"/>
        <end position="31"/>
    </location>
</feature>
<reference evidence="3" key="1">
    <citation type="submission" date="2022-04" db="EMBL/GenBank/DDBJ databases">
        <title>A functionally conserved STORR gene fusion in Papaver species that diverged 16.8 million years ago.</title>
        <authorList>
            <person name="Catania T."/>
        </authorList>
    </citation>
    <scope>NUCLEOTIDE SEQUENCE</scope>
    <source>
        <strain evidence="3">S-188037</strain>
    </source>
</reference>
<gene>
    <name evidence="3" type="ORF">MKW98_023786</name>
</gene>
<evidence type="ECO:0000313" key="4">
    <source>
        <dbReference type="Proteomes" id="UP001202328"/>
    </source>
</evidence>
<sequence length="285" mass="31524">SEGYSVNVDHFSDDEVSEEEYDNDHDDDDNNDDKKKKSALPEALKSAVATISKKLPMAMKIGKSSHKSHTVIHTAEMKSIFYRLVPFHDAKGVCLITFDGYHNKGTNGGYGAMLRNGNGTSIAAVAGGSQHCISAYYHTLEGLKSGLKVAQCLSIKSVYLVCNSERVCLTIRDALIRLDEGRCRLHPCESFEVVCIPCLKGKLNMNEPFDSVFEIVNDILAIAKHYYRSSGMVAAHVKEWNKPADYLSKLVRNPGEQKFFIPDELPDGLLALLNEHGGDIPFIID</sequence>
<feature type="region of interest" description="Disordered" evidence="1">
    <location>
        <begin position="1"/>
        <end position="41"/>
    </location>
</feature>
<dbReference type="AlphaFoldDB" id="A0AAD4T0N9"/>
<dbReference type="GO" id="GO:0004523">
    <property type="term" value="F:RNA-DNA hybrid ribonuclease activity"/>
    <property type="evidence" value="ECO:0007669"/>
    <property type="project" value="InterPro"/>
</dbReference>
<organism evidence="3 4">
    <name type="scientific">Papaver atlanticum</name>
    <dbReference type="NCBI Taxonomy" id="357466"/>
    <lineage>
        <taxon>Eukaryota</taxon>
        <taxon>Viridiplantae</taxon>
        <taxon>Streptophyta</taxon>
        <taxon>Embryophyta</taxon>
        <taxon>Tracheophyta</taxon>
        <taxon>Spermatophyta</taxon>
        <taxon>Magnoliopsida</taxon>
        <taxon>Ranunculales</taxon>
        <taxon>Papaveraceae</taxon>
        <taxon>Papaveroideae</taxon>
        <taxon>Papaver</taxon>
    </lineage>
</organism>
<dbReference type="InterPro" id="IPR002156">
    <property type="entry name" value="RNaseH_domain"/>
</dbReference>
<protein>
    <recommendedName>
        <fullName evidence="2">RNase H type-1 domain-containing protein</fullName>
    </recommendedName>
</protein>
<dbReference type="Proteomes" id="UP001202328">
    <property type="component" value="Unassembled WGS sequence"/>
</dbReference>
<name>A0AAD4T0N9_9MAGN</name>
<evidence type="ECO:0000259" key="2">
    <source>
        <dbReference type="Pfam" id="PF13456"/>
    </source>
</evidence>
<evidence type="ECO:0000256" key="1">
    <source>
        <dbReference type="SAM" id="MobiDB-lite"/>
    </source>
</evidence>
<dbReference type="Pfam" id="PF13456">
    <property type="entry name" value="RVT_3"/>
    <property type="match status" value="1"/>
</dbReference>
<comment type="caution">
    <text evidence="3">The sequence shown here is derived from an EMBL/GenBank/DDBJ whole genome shotgun (WGS) entry which is preliminary data.</text>
</comment>
<feature type="non-terminal residue" evidence="3">
    <location>
        <position position="1"/>
    </location>
</feature>
<dbReference type="EMBL" id="JAJJMB010007708">
    <property type="protein sequence ID" value="KAI3928185.1"/>
    <property type="molecule type" value="Genomic_DNA"/>
</dbReference>
<accession>A0AAD4T0N9</accession>
<dbReference type="GO" id="GO:0003676">
    <property type="term" value="F:nucleic acid binding"/>
    <property type="evidence" value="ECO:0007669"/>
    <property type="project" value="InterPro"/>
</dbReference>
<keyword evidence="4" id="KW-1185">Reference proteome</keyword>
<evidence type="ECO:0000313" key="3">
    <source>
        <dbReference type="EMBL" id="KAI3928185.1"/>
    </source>
</evidence>